<comment type="cofactor">
    <cofactor evidence="2">
        <name>Mg(2+)</name>
        <dbReference type="ChEBI" id="CHEBI:18420"/>
    </cofactor>
</comment>
<dbReference type="InterPro" id="IPR015797">
    <property type="entry name" value="NUDIX_hydrolase-like_dom_sf"/>
</dbReference>
<gene>
    <name evidence="9" type="ORF">HDA39_006503</name>
</gene>
<dbReference type="GO" id="GO:0000287">
    <property type="term" value="F:magnesium ion binding"/>
    <property type="evidence" value="ECO:0007669"/>
    <property type="project" value="InterPro"/>
</dbReference>
<proteinExistence type="inferred from homology"/>
<dbReference type="PANTHER" id="PTHR12992:SF11">
    <property type="entry name" value="MITOCHONDRIAL COENZYME A DIPHOSPHATASE NUDT8"/>
    <property type="match status" value="1"/>
</dbReference>
<evidence type="ECO:0000256" key="7">
    <source>
        <dbReference type="ARBA" id="ARBA00023211"/>
    </source>
</evidence>
<evidence type="ECO:0000256" key="1">
    <source>
        <dbReference type="ARBA" id="ARBA00001936"/>
    </source>
</evidence>
<comment type="caution">
    <text evidence="9">The sequence shown here is derived from an EMBL/GenBank/DDBJ whole genome shotgun (WGS) entry which is preliminary data.</text>
</comment>
<keyword evidence="7" id="KW-0464">Manganese</keyword>
<comment type="cofactor">
    <cofactor evidence="1">
        <name>Mn(2+)</name>
        <dbReference type="ChEBI" id="CHEBI:29035"/>
    </cofactor>
</comment>
<dbReference type="AlphaFoldDB" id="A0A7W9JD41"/>
<comment type="similarity">
    <text evidence="3">Belongs to the Nudix hydrolase family. PCD1 subfamily.</text>
</comment>
<reference evidence="9 10" key="1">
    <citation type="submission" date="2020-08" db="EMBL/GenBank/DDBJ databases">
        <title>Sequencing the genomes of 1000 actinobacteria strains.</title>
        <authorList>
            <person name="Klenk H.-P."/>
        </authorList>
    </citation>
    <scope>NUCLEOTIDE SEQUENCE [LARGE SCALE GENOMIC DNA]</scope>
    <source>
        <strain evidence="9 10">DSM 28967</strain>
    </source>
</reference>
<dbReference type="PROSITE" id="PS01293">
    <property type="entry name" value="NUDIX_COA"/>
    <property type="match status" value="1"/>
</dbReference>
<dbReference type="InterPro" id="IPR045121">
    <property type="entry name" value="CoAse"/>
</dbReference>
<dbReference type="CDD" id="cd03426">
    <property type="entry name" value="NUDIX_CoAse_Nudt7"/>
    <property type="match status" value="1"/>
</dbReference>
<dbReference type="InterPro" id="IPR000086">
    <property type="entry name" value="NUDIX_hydrolase_dom"/>
</dbReference>
<dbReference type="Proteomes" id="UP000549971">
    <property type="component" value="Unassembled WGS sequence"/>
</dbReference>
<dbReference type="InterPro" id="IPR000059">
    <property type="entry name" value="NUDIX_hydrolase_NudL_CS"/>
</dbReference>
<evidence type="ECO:0000259" key="8">
    <source>
        <dbReference type="PROSITE" id="PS51462"/>
    </source>
</evidence>
<dbReference type="GO" id="GO:0009132">
    <property type="term" value="P:nucleoside diphosphate metabolic process"/>
    <property type="evidence" value="ECO:0007669"/>
    <property type="project" value="InterPro"/>
</dbReference>
<sequence length="255" mass="27734">MTATTFDADLPAWLNHLLTASKTVDPNELSRFLPPDDPAVRESAVLILLADGNDTDGPDVLLTERSWTLRSHAGQMAFPGGRSDEEDGTGTEGLIRTALREAEEETGLDPTGVEVFAVWPALWVPVSNFGVSPVLAWWREPSPVAVVDPAEVASVHRVALSALADPANRVNCVHPSGFTGPAFLIDDLFIWGFTAGLLDKLLLLGGWARDWDPAHVVPLPDRLVEAAWRSEGQRSQEERRLTAIEHDLGRPEGVE</sequence>
<evidence type="ECO:0000256" key="5">
    <source>
        <dbReference type="ARBA" id="ARBA00022801"/>
    </source>
</evidence>
<evidence type="ECO:0000313" key="10">
    <source>
        <dbReference type="Proteomes" id="UP000549971"/>
    </source>
</evidence>
<evidence type="ECO:0000256" key="4">
    <source>
        <dbReference type="ARBA" id="ARBA00022723"/>
    </source>
</evidence>
<dbReference type="RefSeq" id="WP_184801660.1">
    <property type="nucleotide sequence ID" value="NZ_JACHMY010000001.1"/>
</dbReference>
<evidence type="ECO:0000313" key="9">
    <source>
        <dbReference type="EMBL" id="MBB5839769.1"/>
    </source>
</evidence>
<keyword evidence="10" id="KW-1185">Reference proteome</keyword>
<keyword evidence="6" id="KW-0460">Magnesium</keyword>
<dbReference type="GO" id="GO:0030145">
    <property type="term" value="F:manganese ion binding"/>
    <property type="evidence" value="ECO:0007669"/>
    <property type="project" value="InterPro"/>
</dbReference>
<protein>
    <submittedName>
        <fullName evidence="9">8-oxo-dGTP pyrophosphatase MutT (NUDIX family)</fullName>
    </submittedName>
</protein>
<accession>A0A7W9JD41</accession>
<dbReference type="PANTHER" id="PTHR12992">
    <property type="entry name" value="NUDIX HYDROLASE"/>
    <property type="match status" value="1"/>
</dbReference>
<dbReference type="PROSITE" id="PS51462">
    <property type="entry name" value="NUDIX"/>
    <property type="match status" value="1"/>
</dbReference>
<evidence type="ECO:0000256" key="6">
    <source>
        <dbReference type="ARBA" id="ARBA00022842"/>
    </source>
</evidence>
<keyword evidence="4" id="KW-0479">Metal-binding</keyword>
<evidence type="ECO:0000256" key="2">
    <source>
        <dbReference type="ARBA" id="ARBA00001946"/>
    </source>
</evidence>
<dbReference type="GO" id="GO:0010945">
    <property type="term" value="F:coenzyme A diphosphatase activity"/>
    <property type="evidence" value="ECO:0007669"/>
    <property type="project" value="InterPro"/>
</dbReference>
<feature type="domain" description="Nudix hydrolase" evidence="8">
    <location>
        <begin position="40"/>
        <end position="185"/>
    </location>
</feature>
<dbReference type="EMBL" id="JACHMY010000001">
    <property type="protein sequence ID" value="MBB5839769.1"/>
    <property type="molecule type" value="Genomic_DNA"/>
</dbReference>
<keyword evidence="5" id="KW-0378">Hydrolase</keyword>
<evidence type="ECO:0000256" key="3">
    <source>
        <dbReference type="ARBA" id="ARBA00006506"/>
    </source>
</evidence>
<dbReference type="Pfam" id="PF00293">
    <property type="entry name" value="NUDIX"/>
    <property type="match status" value="1"/>
</dbReference>
<dbReference type="SUPFAM" id="SSF55811">
    <property type="entry name" value="Nudix"/>
    <property type="match status" value="1"/>
</dbReference>
<organism evidence="9 10">
    <name type="scientific">Kribbella italica</name>
    <dbReference type="NCBI Taxonomy" id="1540520"/>
    <lineage>
        <taxon>Bacteria</taxon>
        <taxon>Bacillati</taxon>
        <taxon>Actinomycetota</taxon>
        <taxon>Actinomycetes</taxon>
        <taxon>Propionibacteriales</taxon>
        <taxon>Kribbellaceae</taxon>
        <taxon>Kribbella</taxon>
    </lineage>
</organism>
<dbReference type="Gene3D" id="3.90.79.10">
    <property type="entry name" value="Nucleoside Triphosphate Pyrophosphohydrolase"/>
    <property type="match status" value="1"/>
</dbReference>
<name>A0A7W9JD41_9ACTN</name>